<evidence type="ECO:0000256" key="1">
    <source>
        <dbReference type="ARBA" id="ARBA00012928"/>
    </source>
</evidence>
<evidence type="ECO:0000256" key="4">
    <source>
        <dbReference type="PROSITE-ProRule" id="PRU00236"/>
    </source>
</evidence>
<feature type="active site" description="Proton acceptor" evidence="4">
    <location>
        <position position="106"/>
    </location>
</feature>
<feature type="domain" description="Deacetylase sirtuin-type" evidence="5">
    <location>
        <begin position="1"/>
        <end position="232"/>
    </location>
</feature>
<protein>
    <recommendedName>
        <fullName evidence="1">protein acetyllysine N-acetyltransferase</fullName>
        <ecNumber evidence="1">2.3.1.286</ecNumber>
    </recommendedName>
</protein>
<dbReference type="Gene3D" id="3.30.1600.10">
    <property type="entry name" value="SIR2/SIRT2 'Small Domain"/>
    <property type="match status" value="1"/>
</dbReference>
<feature type="binding site" evidence="4">
    <location>
        <position position="117"/>
    </location>
    <ligand>
        <name>Zn(2+)</name>
        <dbReference type="ChEBI" id="CHEBI:29105"/>
    </ligand>
</feature>
<accession>A0A975B0S3</accession>
<dbReference type="Pfam" id="PF02146">
    <property type="entry name" value="SIR2"/>
    <property type="match status" value="1"/>
</dbReference>
<evidence type="ECO:0000256" key="2">
    <source>
        <dbReference type="ARBA" id="ARBA00022679"/>
    </source>
</evidence>
<dbReference type="KEGG" id="saqt:GJV85_08250"/>
<dbReference type="EMBL" id="CP046072">
    <property type="protein sequence ID" value="QSZ42102.1"/>
    <property type="molecule type" value="Genomic_DNA"/>
</dbReference>
<dbReference type="PROSITE" id="PS50305">
    <property type="entry name" value="SIRTUIN"/>
    <property type="match status" value="1"/>
</dbReference>
<dbReference type="GO" id="GO:0017136">
    <property type="term" value="F:histone deacetylase activity, NAD-dependent"/>
    <property type="evidence" value="ECO:0007669"/>
    <property type="project" value="TreeGrafter"/>
</dbReference>
<proteinExistence type="predicted"/>
<dbReference type="PANTHER" id="PTHR11085">
    <property type="entry name" value="NAD-DEPENDENT PROTEIN DEACYLASE SIRTUIN-5, MITOCHONDRIAL-RELATED"/>
    <property type="match status" value="1"/>
</dbReference>
<dbReference type="RefSeq" id="WP_207560917.1">
    <property type="nucleotide sequence ID" value="NZ_CP046072.1"/>
</dbReference>
<dbReference type="GO" id="GO:0046872">
    <property type="term" value="F:metal ion binding"/>
    <property type="evidence" value="ECO:0007669"/>
    <property type="project" value="UniProtKB-KW"/>
</dbReference>
<keyword evidence="4" id="KW-0479">Metal-binding</keyword>
<gene>
    <name evidence="6" type="ORF">GJV85_08250</name>
</gene>
<evidence type="ECO:0000313" key="6">
    <source>
        <dbReference type="EMBL" id="QSZ42102.1"/>
    </source>
</evidence>
<feature type="binding site" evidence="4">
    <location>
        <position position="114"/>
    </location>
    <ligand>
        <name>Zn(2+)</name>
        <dbReference type="ChEBI" id="CHEBI:29105"/>
    </ligand>
</feature>
<keyword evidence="2" id="KW-0808">Transferase</keyword>
<keyword evidence="4" id="KW-0862">Zinc</keyword>
<sequence>MAKVIIFSGAGISAESGISTFRDSDGLWENYKIEDICSAGCLDFNYQETIDFYDKRREDISDKKPNRAHLEIKKLYDKYPTKIKLITQNVDDMFEKAGCKNVLHLHGFVREVWCEKCGFLDDIGYDKLKDTYDSCPECHNKLRPNVVFFGEAAPKYQDLYDELNDCEAFIVIGTSGNVINTDMFLSNAIKLSILNNLEESAAINDNLYSKVLYKKATEAIDEIVIDIENFLN</sequence>
<feature type="binding site" evidence="4">
    <location>
        <position position="138"/>
    </location>
    <ligand>
        <name>Zn(2+)</name>
        <dbReference type="ChEBI" id="CHEBI:29105"/>
    </ligand>
</feature>
<name>A0A975B0S3_9BACT</name>
<evidence type="ECO:0000313" key="7">
    <source>
        <dbReference type="Proteomes" id="UP000671852"/>
    </source>
</evidence>
<dbReference type="PANTHER" id="PTHR11085:SF10">
    <property type="entry name" value="NAD-DEPENDENT PROTEIN DEACYLASE SIRTUIN-5, MITOCHONDRIAL-RELATED"/>
    <property type="match status" value="1"/>
</dbReference>
<dbReference type="GO" id="GO:0070403">
    <property type="term" value="F:NAD+ binding"/>
    <property type="evidence" value="ECO:0007669"/>
    <property type="project" value="InterPro"/>
</dbReference>
<dbReference type="EC" id="2.3.1.286" evidence="1"/>
<keyword evidence="3" id="KW-0520">NAD</keyword>
<reference evidence="6" key="1">
    <citation type="submission" date="2019-11" db="EMBL/GenBank/DDBJ databases">
        <authorList>
            <person name="Kojima H."/>
        </authorList>
    </citation>
    <scope>NUCLEOTIDE SEQUENCE</scope>
    <source>
        <strain evidence="6">H1576</strain>
    </source>
</reference>
<dbReference type="SUPFAM" id="SSF52467">
    <property type="entry name" value="DHS-like NAD/FAD-binding domain"/>
    <property type="match status" value="1"/>
</dbReference>
<dbReference type="InterPro" id="IPR026591">
    <property type="entry name" value="Sirtuin_cat_small_dom_sf"/>
</dbReference>
<dbReference type="InterPro" id="IPR029035">
    <property type="entry name" value="DHS-like_NAD/FAD-binding_dom"/>
</dbReference>
<reference evidence="6" key="2">
    <citation type="submission" date="2021-04" db="EMBL/GenBank/DDBJ databases">
        <title>Isolation and characterization of a novel species of the genus Sulfurimonas.</title>
        <authorList>
            <person name="Fukui M."/>
        </authorList>
    </citation>
    <scope>NUCLEOTIDE SEQUENCE</scope>
    <source>
        <strain evidence="6">H1576</strain>
    </source>
</reference>
<dbReference type="InterPro" id="IPR026590">
    <property type="entry name" value="Ssirtuin_cat_dom"/>
</dbReference>
<evidence type="ECO:0000259" key="5">
    <source>
        <dbReference type="PROSITE" id="PS50305"/>
    </source>
</evidence>
<feature type="binding site" evidence="4">
    <location>
        <position position="135"/>
    </location>
    <ligand>
        <name>Zn(2+)</name>
        <dbReference type="ChEBI" id="CHEBI:29105"/>
    </ligand>
</feature>
<organism evidence="6 7">
    <name type="scientific">Sulfurimonas aquatica</name>
    <dbReference type="NCBI Taxonomy" id="2672570"/>
    <lineage>
        <taxon>Bacteria</taxon>
        <taxon>Pseudomonadati</taxon>
        <taxon>Campylobacterota</taxon>
        <taxon>Epsilonproteobacteria</taxon>
        <taxon>Campylobacterales</taxon>
        <taxon>Sulfurimonadaceae</taxon>
        <taxon>Sulfurimonas</taxon>
    </lineage>
</organism>
<evidence type="ECO:0000256" key="3">
    <source>
        <dbReference type="ARBA" id="ARBA00023027"/>
    </source>
</evidence>
<dbReference type="Gene3D" id="3.40.50.1220">
    <property type="entry name" value="TPP-binding domain"/>
    <property type="match status" value="1"/>
</dbReference>
<dbReference type="AlphaFoldDB" id="A0A975B0S3"/>
<dbReference type="InterPro" id="IPR003000">
    <property type="entry name" value="Sirtuin"/>
</dbReference>
<dbReference type="Proteomes" id="UP000671852">
    <property type="component" value="Chromosome"/>
</dbReference>
<keyword evidence="7" id="KW-1185">Reference proteome</keyword>
<dbReference type="InterPro" id="IPR050134">
    <property type="entry name" value="NAD-dep_sirtuin_deacylases"/>
</dbReference>